<evidence type="ECO:0000313" key="1">
    <source>
        <dbReference type="EnsemblPlants" id="Solyc06g075565.1.1"/>
    </source>
</evidence>
<reference evidence="1" key="1">
    <citation type="journal article" date="2012" name="Nature">
        <title>The tomato genome sequence provides insights into fleshy fruit evolution.</title>
        <authorList>
            <consortium name="Tomato Genome Consortium"/>
        </authorList>
    </citation>
    <scope>NUCLEOTIDE SEQUENCE [LARGE SCALE GENOMIC DNA]</scope>
    <source>
        <strain evidence="1">cv. Heinz 1706</strain>
    </source>
</reference>
<reference evidence="1" key="2">
    <citation type="submission" date="2019-01" db="UniProtKB">
        <authorList>
            <consortium name="EnsemblPlants"/>
        </authorList>
    </citation>
    <scope>IDENTIFICATION</scope>
    <source>
        <strain evidence="1">cv. Heinz 1706</strain>
    </source>
</reference>
<dbReference type="EnsemblPlants" id="Solyc06g075565.1.1">
    <property type="protein sequence ID" value="Solyc06g075565.1.1"/>
    <property type="gene ID" value="Solyc06g075565.1"/>
</dbReference>
<evidence type="ECO:0000313" key="2">
    <source>
        <dbReference type="Proteomes" id="UP000004994"/>
    </source>
</evidence>
<name>A0A3Q7H0F3_SOLLC</name>
<dbReference type="AlphaFoldDB" id="A0A3Q7H0F3"/>
<sequence length="72" mass="8217">MEVEFSEIDSLVDNSDEEDTELCTCHHVSVLEMDCGRVGERKKVGDGERGSIERKRGIFSTLLGMNLFKFYK</sequence>
<organism evidence="1">
    <name type="scientific">Solanum lycopersicum</name>
    <name type="common">Tomato</name>
    <name type="synonym">Lycopersicon esculentum</name>
    <dbReference type="NCBI Taxonomy" id="4081"/>
    <lineage>
        <taxon>Eukaryota</taxon>
        <taxon>Viridiplantae</taxon>
        <taxon>Streptophyta</taxon>
        <taxon>Embryophyta</taxon>
        <taxon>Tracheophyta</taxon>
        <taxon>Spermatophyta</taxon>
        <taxon>Magnoliopsida</taxon>
        <taxon>eudicotyledons</taxon>
        <taxon>Gunneridae</taxon>
        <taxon>Pentapetalae</taxon>
        <taxon>asterids</taxon>
        <taxon>lamiids</taxon>
        <taxon>Solanales</taxon>
        <taxon>Solanaceae</taxon>
        <taxon>Solanoideae</taxon>
        <taxon>Solaneae</taxon>
        <taxon>Solanum</taxon>
        <taxon>Solanum subgen. Lycopersicon</taxon>
    </lineage>
</organism>
<accession>A0A3Q7H0F3</accession>
<dbReference type="Proteomes" id="UP000004994">
    <property type="component" value="Chromosome 6"/>
</dbReference>
<protein>
    <submittedName>
        <fullName evidence="1">Uncharacterized protein</fullName>
    </submittedName>
</protein>
<dbReference type="Gramene" id="Solyc06g075565.1.1">
    <property type="protein sequence ID" value="Solyc06g075565.1.1"/>
    <property type="gene ID" value="Solyc06g075565.1"/>
</dbReference>
<dbReference type="InParanoid" id="A0A3Q7H0F3"/>
<proteinExistence type="predicted"/>
<keyword evidence="2" id="KW-1185">Reference proteome</keyword>